<feature type="compositionally biased region" description="Acidic residues" evidence="1">
    <location>
        <begin position="1094"/>
        <end position="1107"/>
    </location>
</feature>
<dbReference type="HOGENOM" id="CLU_000327_1_0_1"/>
<dbReference type="GO" id="GO:0032040">
    <property type="term" value="C:small-subunit processome"/>
    <property type="evidence" value="ECO:0007669"/>
    <property type="project" value="TreeGrafter"/>
</dbReference>
<dbReference type="EMBL" id="KL198040">
    <property type="protein sequence ID" value="KDQ13943.1"/>
    <property type="molecule type" value="Genomic_DNA"/>
</dbReference>
<dbReference type="GO" id="GO:0030686">
    <property type="term" value="C:90S preribosome"/>
    <property type="evidence" value="ECO:0007669"/>
    <property type="project" value="TreeGrafter"/>
</dbReference>
<evidence type="ECO:0000259" key="4">
    <source>
        <dbReference type="Pfam" id="PF23099"/>
    </source>
</evidence>
<evidence type="ECO:0000259" key="3">
    <source>
        <dbReference type="Pfam" id="PF20416"/>
    </source>
</evidence>
<dbReference type="InterPro" id="IPR011989">
    <property type="entry name" value="ARM-like"/>
</dbReference>
<dbReference type="PANTHER" id="PTHR17695">
    <property type="entry name" value="SMALL SUBUNIT PROCESSOME COMPONENT 20 HOMOLOG"/>
    <property type="match status" value="1"/>
</dbReference>
<dbReference type="InterPro" id="IPR011430">
    <property type="entry name" value="UTP20_N"/>
</dbReference>
<name>A0A067MDW6_BOTB1</name>
<feature type="domain" description="U3 small nucleolar RNA-associated protein 20 N-terminal" evidence="2">
    <location>
        <begin position="858"/>
        <end position="1476"/>
    </location>
</feature>
<dbReference type="Proteomes" id="UP000027195">
    <property type="component" value="Unassembled WGS sequence"/>
</dbReference>
<feature type="region of interest" description="Disordered" evidence="1">
    <location>
        <begin position="2431"/>
        <end position="2454"/>
    </location>
</feature>
<proteinExistence type="predicted"/>
<dbReference type="Gene3D" id="1.25.10.10">
    <property type="entry name" value="Leucine-rich Repeat Variant"/>
    <property type="match status" value="2"/>
</dbReference>
<dbReference type="SUPFAM" id="SSF48371">
    <property type="entry name" value="ARM repeat"/>
    <property type="match status" value="3"/>
</dbReference>
<evidence type="ECO:0000313" key="6">
    <source>
        <dbReference type="Proteomes" id="UP000027195"/>
    </source>
</evidence>
<sequence length="2633" mass="292431">MSDAEAELADVDVPPPRKKRYTYKSYSESLKSVHLPSAALPSTFDEELSDTSSHFHNNLQHLRQLNLSPSFISFGNRVGGRCASMPLLLHNWREIAQEWMEAVDSSKKDGAGDGYKPLLELMQAFIHDLRSTITPLYSAILQKLLALLRLSLPPETLTALLAALSSIFKYVFIPALSNLESGVGLEETWGGIRDSIRVSGDEVRRMLSEVWGAVVRRMKGSSVPGERGLREELLLIMTKEPEAGEYEAAVLEDCVARTLVAACKAPSRSLHPCISNILTLLLSRYLATPETSPQTYTLLRRLLTSLAHHTASPETYAPISNAILLAFEEEIQLWDREEDAERLGRTLRLVALVCSLRKGGCMSQTQLSTILSALSNLPHTFAPEMKNGVVLNITTAAVAAGDMALWMGKGRRCVEWAWEDVNFGLRLTGALSELNWGGWRMMALPLILKHTPSLLASHPTELLRLLAALQEQGRLDDADEAWRARIGEWIKTRLDSWTRSEERVGELSRILALLPILPPASIRSGLIRVITDVLATPNPVEDYARGPGNAGWALGQSLKTLAAVGGIAENDGVDMLEWVERAVEGWAWNAGVLEGLVVIAESKPRSTKLPYNALHPLLLPCSGHHSHALRLAALRLLASPLIQRSALQGEVLKRCLAAEEVSIDVQGSKERVLKIGRVGGAVTGTGGDADTDEGVELASRWLISQLKVNLRPLWTPTCEALGALSKRFPEKVWELVFAEVQKAAKGDVALLGASLPEWDVPSDAGDGDGGMEVESEKTWRCPNVARVSRAADAWAGDGVDAANALLVKAQLPDGRLDIRNYEAQLLRTLCENPSLAEKRSRTFVPFFLEITTPTLLPRPRLTSYLTLFSKFSNPKALYLTASLQELYTSLLSTPDKPLQSLALSCVLSYKSPHLMPYEDTIRMLLDETKWREQLSLLDMGAIEAKDRHEVVPMLIRLLYGSMGERKGRGRGADRKTAILGALAGCDEEELGVLVELMLEPFGGIAKFAGLELGRSGDGDADARFKFEFRGVGGTSEKQQVGYVTLLEAVIKNLGTRLARYWPALLGNTLELLNNAQRRIGGEKSEGDDALRDGYDEEEDNGAAEEDEQYHPSKALRVVRQAGLKRLAEFFRSPVPFDFAPYMPSAFASFISPRLAALDAENTQAPSALLELFYVWAGKRETCTFLVDFDSRVLPKVYACLTAANVKPSVITKTFDLIDRVLGLAAEDETLAERVVRPHVAVLLANLSTLVQRSAGSSAALGDLAQRQISVLSSLAPYIADSPQAVRLLELLSPLLRKPYKEVSEKVKVNLLQIVRSLFPLVPDLKDRESAVYRKTYDLLALLFQVLRSRPARLALVSAFEHLASCDPGLGPLSELMVSLNSYSAKRLDEPDFDRRLAAFTELNETTYKTLTVREWLPVLYNMLHFIQDPEELAVRGNAAYTFRRYVDVLSTTRAPELEALFTRTLYPGLRNGLRSKAELVRAEVLGVIAYAVKECEFIQALSEMHPLLAAGDEEANFFNNIFHIQIHRRTRALRRLVEHCQEGRIRSDTLSQMFVPLVSHFIRGAGTTDHHLVNEAVTTTGQLAGHLSWGAYNALVQQYLKLSKEKDANQRVYIRCVVAILNGFHFPMDQNVAQEESQTTLDDQDGENIADDLPVQTDVLSAKQVTRISDAVLSRLLPSLLQFLEKRDENEDTIRIPVSIGIVKVALHLPEASRTPQITKLITVLSQTLRSKSSETRDLARDTFCKIAVHLGPSYLALIMKELRGALLRGPQLHVLAFVAHAILVHVTSSDHVSTFNNLDMCVEDVAHVSAEVIFGQSGRDVQAEEFRTKMREVRGSSSKGLDSFMILAKHISPPKISTLLHPIRSIMHETEALKTMQQVDDVLRRVASGLNANEQLAPPDLLVLCHTLISQNAKFLQQEPRSSKKLHGKALGDFAVKMKRTRAAETDHYVTNSAKFVAFGLDLFITAYRRGRFNFQEASIISRLEPMVSVIGNTLYSSNSDVVGLGLKASAAIVKCPLKSVDSSLPVFIRQTLDIIRQAGSTEPSIVQTAFKSLAVILRDCPGAQVKEKDLTFLLELLIPDLEESERQGAVFTLLRAIVSRKFVVPEIYDIMEKVAEIMVTNQSSQVQEQCRGVVLQFLLDYPQGKGRLRKQMVFLAKNLSYVFESGRKSVMELLSAIFAKFDVSLLREHTDIFFMALVMVLANDDSSKCREMAGELIKGLLKCLDSAQYKTMMSRLHTWATQHEQPQLARVATQVYGLVIDVLGQEAKPSAPTILEDLNEGIKESAKKLRELDDSEDDAATDLGWHYPYQVLSSLTKLVRLLPELVTDHGKIHWGDVVEHLLFPHAWVRTAACRLTGMLFTAVPVAVPDPDSPADYPLSTSGMTEVARKHCQQLKSDKLDAALSLQIVKNLFYIGKCFSLRPTVVDAAKDPADPGAADEDDHEGEVAEQDDAEHAQENPLAWLFSKLSYQVRSSHLARRNRVAGADNWSQQPLAIFRWFAAMTSHLDSEALEAFLMHILSPVYRIMDDDTIRDAQMDELKALAQELQSLVQTKVGTTSFSNVYNRIKQSVLAVRRERKTARALQATSHPERSAKRKMQRNVSKKDNRKRKNQAFVEGKIRNDYQKRRRTEQ</sequence>
<dbReference type="InterPro" id="IPR016024">
    <property type="entry name" value="ARM-type_fold"/>
</dbReference>
<dbReference type="OrthoDB" id="360653at2759"/>
<feature type="region of interest" description="Disordered" evidence="1">
    <location>
        <begin position="1081"/>
        <end position="1109"/>
    </location>
</feature>
<dbReference type="Pfam" id="PF07539">
    <property type="entry name" value="UTP20_N"/>
    <property type="match status" value="1"/>
</dbReference>
<protein>
    <submittedName>
        <fullName evidence="5">Uncharacterized protein</fullName>
    </submittedName>
</protein>
<dbReference type="PANTHER" id="PTHR17695:SF11">
    <property type="entry name" value="SMALL SUBUNIT PROCESSOME COMPONENT 20 HOMOLOG"/>
    <property type="match status" value="1"/>
</dbReference>
<feature type="compositionally biased region" description="Basic and acidic residues" evidence="1">
    <location>
        <begin position="1081"/>
        <end position="1093"/>
    </location>
</feature>
<feature type="compositionally biased region" description="Basic and acidic residues" evidence="1">
    <location>
        <begin position="2619"/>
        <end position="2633"/>
    </location>
</feature>
<dbReference type="InterPro" id="IPR046523">
    <property type="entry name" value="UTP20_dom"/>
</dbReference>
<dbReference type="InterPro" id="IPR057525">
    <property type="entry name" value="UTP20_C"/>
</dbReference>
<evidence type="ECO:0000313" key="5">
    <source>
        <dbReference type="EMBL" id="KDQ13943.1"/>
    </source>
</evidence>
<reference evidence="6" key="1">
    <citation type="journal article" date="2014" name="Proc. Natl. Acad. Sci. U.S.A.">
        <title>Extensive sampling of basidiomycete genomes demonstrates inadequacy of the white-rot/brown-rot paradigm for wood decay fungi.</title>
        <authorList>
            <person name="Riley R."/>
            <person name="Salamov A.A."/>
            <person name="Brown D.W."/>
            <person name="Nagy L.G."/>
            <person name="Floudas D."/>
            <person name="Held B.W."/>
            <person name="Levasseur A."/>
            <person name="Lombard V."/>
            <person name="Morin E."/>
            <person name="Otillar R."/>
            <person name="Lindquist E.A."/>
            <person name="Sun H."/>
            <person name="LaButti K.M."/>
            <person name="Schmutz J."/>
            <person name="Jabbour D."/>
            <person name="Luo H."/>
            <person name="Baker S.E."/>
            <person name="Pisabarro A.G."/>
            <person name="Walton J.D."/>
            <person name="Blanchette R.A."/>
            <person name="Henrissat B."/>
            <person name="Martin F."/>
            <person name="Cullen D."/>
            <person name="Hibbett D.S."/>
            <person name="Grigoriev I.V."/>
        </authorList>
    </citation>
    <scope>NUCLEOTIDE SEQUENCE [LARGE SCALE GENOMIC DNA]</scope>
    <source>
        <strain evidence="6">FD-172 SS1</strain>
    </source>
</reference>
<organism evidence="5 6">
    <name type="scientific">Botryobasidium botryosum (strain FD-172 SS1)</name>
    <dbReference type="NCBI Taxonomy" id="930990"/>
    <lineage>
        <taxon>Eukaryota</taxon>
        <taxon>Fungi</taxon>
        <taxon>Dikarya</taxon>
        <taxon>Basidiomycota</taxon>
        <taxon>Agaricomycotina</taxon>
        <taxon>Agaricomycetes</taxon>
        <taxon>Cantharellales</taxon>
        <taxon>Botryobasidiaceae</taxon>
        <taxon>Botryobasidium</taxon>
    </lineage>
</organism>
<feature type="region of interest" description="Disordered" evidence="1">
    <location>
        <begin position="2582"/>
        <end position="2633"/>
    </location>
</feature>
<dbReference type="InParanoid" id="A0A067MDW6"/>
<dbReference type="FunCoup" id="A0A067MDW6">
    <property type="interactions" value="570"/>
</dbReference>
<dbReference type="Pfam" id="PF20416">
    <property type="entry name" value="UTP20"/>
    <property type="match status" value="1"/>
</dbReference>
<dbReference type="Pfam" id="PF23099">
    <property type="entry name" value="UTP20_C"/>
    <property type="match status" value="1"/>
</dbReference>
<keyword evidence="6" id="KW-1185">Reference proteome</keyword>
<feature type="domain" description="U3 small nucleolar RNA-associated protein 20 C-terminal" evidence="4">
    <location>
        <begin position="2253"/>
        <end position="2614"/>
    </location>
</feature>
<dbReference type="InterPro" id="IPR052575">
    <property type="entry name" value="SSU_processome_comp_20"/>
</dbReference>
<evidence type="ECO:0000259" key="2">
    <source>
        <dbReference type="Pfam" id="PF07539"/>
    </source>
</evidence>
<dbReference type="STRING" id="930990.A0A067MDW6"/>
<gene>
    <name evidence="5" type="ORF">BOTBODRAFT_33064</name>
</gene>
<feature type="domain" description="U3 small nucleolar RNA-associated protein 20" evidence="3">
    <location>
        <begin position="1687"/>
        <end position="1910"/>
    </location>
</feature>
<feature type="compositionally biased region" description="Acidic residues" evidence="1">
    <location>
        <begin position="2438"/>
        <end position="2453"/>
    </location>
</feature>
<evidence type="ECO:0000256" key="1">
    <source>
        <dbReference type="SAM" id="MobiDB-lite"/>
    </source>
</evidence>
<accession>A0A067MDW6</accession>